<feature type="compositionally biased region" description="Acidic residues" evidence="2">
    <location>
        <begin position="271"/>
        <end position="288"/>
    </location>
</feature>
<organism evidence="4 5">
    <name type="scientific">Pycnoporus cinnabarinus</name>
    <name type="common">Cinnabar-red polypore</name>
    <name type="synonym">Trametes cinnabarina</name>
    <dbReference type="NCBI Taxonomy" id="5643"/>
    <lineage>
        <taxon>Eukaryota</taxon>
        <taxon>Fungi</taxon>
        <taxon>Dikarya</taxon>
        <taxon>Basidiomycota</taxon>
        <taxon>Agaricomycotina</taxon>
        <taxon>Agaricomycetes</taxon>
        <taxon>Polyporales</taxon>
        <taxon>Polyporaceae</taxon>
        <taxon>Trametes</taxon>
    </lineage>
</organism>
<sequence length="631" mass="67691">MSAQTPSPLTIGKGHVQPPAKCVYDKRRMGIYEDKGNIGSFDVSNLTLQPSSTSDLPPPQLSRTIVLAHLPKKFRVRTFVNTWARRFGTVHRIEVDAKLGKALVEYASPSEAQAAFASSRLRGEGKEHIRVYWYQGPAMKSSASTSPSGHPHDVEEGEIEEGEVVESPVAFVKPKKKKQKAKKEKESQTVRQRSPSASNATNTALSSAPVVDDVPQTVVPLPGPPLEERLSEVPAAVKGVWEEEMELDSDGDYRNEQSLSPALLATTIESSPDDMDLEEWEADMDVEESSPARELSTSLPLAVLPNDVAAESSGSALKRPRSPSLTPDVGSRSGPTVASVEDRRLYLQLEIEQQKIGAVLASSTSTAESSSGVPTTPEPATPSDWSVNARISVAPSDSEILVEGRHAVALPLRSEDNKPVPDLDKLAESFICESIQAVAAPVVPSKASSAASAIPVLSRMRINRSVPLVSPSTSSLPRRISSPVPHASAISPLFPALSSPVSSMSSAVPASEAVQLLAKKKRLEEYIAMTKNLLAKISAAKSKAEKDSLMRILKEKQRVMDLELQEGTASPSTPGARVINAMSTPTSMAKLFRWPDTPRELIIEISDDEADDMLSNTPSAVGPRNPGTPPA</sequence>
<dbReference type="InterPro" id="IPR000504">
    <property type="entry name" value="RRM_dom"/>
</dbReference>
<evidence type="ECO:0000256" key="1">
    <source>
        <dbReference type="PROSITE-ProRule" id="PRU00176"/>
    </source>
</evidence>
<dbReference type="Proteomes" id="UP000029665">
    <property type="component" value="Unassembled WGS sequence"/>
</dbReference>
<name>A0A060S9T0_PYCCI</name>
<gene>
    <name evidence="4" type="ORF">BN946_scf184844.g109</name>
</gene>
<feature type="compositionally biased region" description="Low complexity" evidence="2">
    <location>
        <begin position="362"/>
        <end position="371"/>
    </location>
</feature>
<dbReference type="OrthoDB" id="2804702at2759"/>
<feature type="region of interest" description="Disordered" evidence="2">
    <location>
        <begin position="362"/>
        <end position="386"/>
    </location>
</feature>
<feature type="region of interest" description="Disordered" evidence="2">
    <location>
        <begin position="607"/>
        <end position="631"/>
    </location>
</feature>
<dbReference type="SUPFAM" id="SSF54928">
    <property type="entry name" value="RNA-binding domain, RBD"/>
    <property type="match status" value="1"/>
</dbReference>
<dbReference type="HOGENOM" id="CLU_433555_0_0_1"/>
<accession>A0A060S9T0</accession>
<feature type="compositionally biased region" description="Low complexity" evidence="2">
    <location>
        <begin position="194"/>
        <end position="209"/>
    </location>
</feature>
<feature type="region of interest" description="Disordered" evidence="2">
    <location>
        <begin position="268"/>
        <end position="338"/>
    </location>
</feature>
<protein>
    <recommendedName>
        <fullName evidence="3">RRM domain-containing protein</fullName>
    </recommendedName>
</protein>
<feature type="compositionally biased region" description="Basic residues" evidence="2">
    <location>
        <begin position="173"/>
        <end position="182"/>
    </location>
</feature>
<dbReference type="EMBL" id="CCBP010000097">
    <property type="protein sequence ID" value="CDO71105.1"/>
    <property type="molecule type" value="Genomic_DNA"/>
</dbReference>
<dbReference type="InterPro" id="IPR035979">
    <property type="entry name" value="RBD_domain_sf"/>
</dbReference>
<evidence type="ECO:0000256" key="2">
    <source>
        <dbReference type="SAM" id="MobiDB-lite"/>
    </source>
</evidence>
<dbReference type="OMA" id="DLIRVWW"/>
<reference evidence="4" key="1">
    <citation type="submission" date="2014-01" db="EMBL/GenBank/DDBJ databases">
        <title>The genome of the white-rot fungus Pycnoporus cinnabarinus: a basidiomycete model with a versatile arsenal for lignocellulosic biomass breakdown.</title>
        <authorList>
            <person name="Levasseur A."/>
            <person name="Lomascolo A."/>
            <person name="Ruiz-Duenas F.J."/>
            <person name="Uzan E."/>
            <person name="Piumi F."/>
            <person name="Kues U."/>
            <person name="Ram A.F.J."/>
            <person name="Murat C."/>
            <person name="Haon M."/>
            <person name="Benoit I."/>
            <person name="Arfi Y."/>
            <person name="Chevret D."/>
            <person name="Drula E."/>
            <person name="Kwon M.J."/>
            <person name="Gouret P."/>
            <person name="Lesage-Meessen L."/>
            <person name="Lombard V."/>
            <person name="Mariette J."/>
            <person name="Noirot C."/>
            <person name="Park J."/>
            <person name="Patyshakuliyeva A."/>
            <person name="Wieneger R.A.B."/>
            <person name="Wosten H.A.B."/>
            <person name="Martin F."/>
            <person name="Coutinho P.M."/>
            <person name="de Vries R."/>
            <person name="Martinez A.T."/>
            <person name="Klopp C."/>
            <person name="Pontarotti P."/>
            <person name="Henrissat B."/>
            <person name="Record E."/>
        </authorList>
    </citation>
    <scope>NUCLEOTIDE SEQUENCE [LARGE SCALE GENOMIC DNA]</scope>
    <source>
        <strain evidence="4">BRFM137</strain>
    </source>
</reference>
<feature type="domain" description="RRM" evidence="3">
    <location>
        <begin position="63"/>
        <end position="136"/>
    </location>
</feature>
<evidence type="ECO:0000259" key="3">
    <source>
        <dbReference type="PROSITE" id="PS50102"/>
    </source>
</evidence>
<dbReference type="AlphaFoldDB" id="A0A060S9T0"/>
<proteinExistence type="predicted"/>
<comment type="caution">
    <text evidence="4">The sequence shown here is derived from an EMBL/GenBank/DDBJ whole genome shotgun (WGS) entry which is preliminary data.</text>
</comment>
<keyword evidence="1" id="KW-0694">RNA-binding</keyword>
<dbReference type="PROSITE" id="PS50102">
    <property type="entry name" value="RRM"/>
    <property type="match status" value="1"/>
</dbReference>
<evidence type="ECO:0000313" key="4">
    <source>
        <dbReference type="EMBL" id="CDO71105.1"/>
    </source>
</evidence>
<feature type="region of interest" description="Disordered" evidence="2">
    <location>
        <begin position="140"/>
        <end position="209"/>
    </location>
</feature>
<keyword evidence="5" id="KW-1185">Reference proteome</keyword>
<evidence type="ECO:0000313" key="5">
    <source>
        <dbReference type="Proteomes" id="UP000029665"/>
    </source>
</evidence>
<dbReference type="GO" id="GO:0003723">
    <property type="term" value="F:RNA binding"/>
    <property type="evidence" value="ECO:0007669"/>
    <property type="project" value="UniProtKB-UniRule"/>
</dbReference>
<feature type="compositionally biased region" description="Acidic residues" evidence="2">
    <location>
        <begin position="155"/>
        <end position="164"/>
    </location>
</feature>